<dbReference type="AlphaFoldDB" id="A0A0H2RCD3"/>
<keyword evidence="1" id="KW-1133">Transmembrane helix</keyword>
<dbReference type="PANTHER" id="PTHR40465:SF1">
    <property type="entry name" value="DUF6534 DOMAIN-CONTAINING PROTEIN"/>
    <property type="match status" value="1"/>
</dbReference>
<sequence length="363" mass="39906">MTVLGMDLSSTYGVAFWGFVVSTILFGCIVVQAYLYFSRSRDTLFLKLFVGVMVLLDGVLTLLTGDAINFVLVKNYGNPIALLYMSDTFIAEFFITWAVITASQLFYASRIYIVDKKHWYIPATIAFLAICAQASVDVLFANLFQDHRLMVNLGKRKFVILSGVTSSLASVADIIATVAMCYFLASHRSGFRKTNNIIKTLIFYSVNRGVLVVLAQVAILIVFSIDPNQIWWLPPHLCLSKFHVITLLALLNSRSTMRSRNDAHVVSADTSYTTNNSSEKKAGGILGFGFRRPTNANVVKTLDFPDFASNPMASIGTEVTSKQEQLTRLSDGECSMDTAALDAHGGCSKVSHSMEFADASEVA</sequence>
<gene>
    <name evidence="3" type="ORF">SCHPADRAFT_563031</name>
</gene>
<dbReference type="Proteomes" id="UP000053477">
    <property type="component" value="Unassembled WGS sequence"/>
</dbReference>
<evidence type="ECO:0000313" key="3">
    <source>
        <dbReference type="EMBL" id="KLO09490.1"/>
    </source>
</evidence>
<evidence type="ECO:0000313" key="4">
    <source>
        <dbReference type="Proteomes" id="UP000053477"/>
    </source>
</evidence>
<dbReference type="STRING" id="27342.A0A0H2RCD3"/>
<feature type="transmembrane region" description="Helical" evidence="1">
    <location>
        <begin position="12"/>
        <end position="37"/>
    </location>
</feature>
<dbReference type="PANTHER" id="PTHR40465">
    <property type="entry name" value="CHROMOSOME 1, WHOLE GENOME SHOTGUN SEQUENCE"/>
    <property type="match status" value="1"/>
</dbReference>
<dbReference type="Pfam" id="PF20152">
    <property type="entry name" value="DUF6534"/>
    <property type="match status" value="1"/>
</dbReference>
<keyword evidence="1" id="KW-0812">Transmembrane</keyword>
<proteinExistence type="predicted"/>
<feature type="transmembrane region" description="Helical" evidence="1">
    <location>
        <begin position="119"/>
        <end position="140"/>
    </location>
</feature>
<protein>
    <recommendedName>
        <fullName evidence="2">DUF6534 domain-containing protein</fullName>
    </recommendedName>
</protein>
<keyword evidence="1" id="KW-0472">Membrane</keyword>
<accession>A0A0H2RCD3</accession>
<feature type="transmembrane region" description="Helical" evidence="1">
    <location>
        <begin position="44"/>
        <end position="63"/>
    </location>
</feature>
<feature type="transmembrane region" description="Helical" evidence="1">
    <location>
        <begin position="206"/>
        <end position="225"/>
    </location>
</feature>
<name>A0A0H2RCD3_9AGAM</name>
<keyword evidence="4" id="KW-1185">Reference proteome</keyword>
<feature type="transmembrane region" description="Helical" evidence="1">
    <location>
        <begin position="160"/>
        <end position="185"/>
    </location>
</feature>
<dbReference type="EMBL" id="KQ086054">
    <property type="protein sequence ID" value="KLO09490.1"/>
    <property type="molecule type" value="Genomic_DNA"/>
</dbReference>
<feature type="transmembrane region" description="Helical" evidence="1">
    <location>
        <begin position="83"/>
        <end position="107"/>
    </location>
</feature>
<evidence type="ECO:0000259" key="2">
    <source>
        <dbReference type="Pfam" id="PF20152"/>
    </source>
</evidence>
<dbReference type="OrthoDB" id="3214861at2759"/>
<evidence type="ECO:0000256" key="1">
    <source>
        <dbReference type="SAM" id="Phobius"/>
    </source>
</evidence>
<dbReference type="InterPro" id="IPR045339">
    <property type="entry name" value="DUF6534"/>
</dbReference>
<feature type="transmembrane region" description="Helical" evidence="1">
    <location>
        <begin position="231"/>
        <end position="251"/>
    </location>
</feature>
<reference evidence="3 4" key="1">
    <citation type="submission" date="2015-04" db="EMBL/GenBank/DDBJ databases">
        <title>Complete genome sequence of Schizopora paradoxa KUC8140, a cosmopolitan wood degrader in East Asia.</title>
        <authorList>
            <consortium name="DOE Joint Genome Institute"/>
            <person name="Min B."/>
            <person name="Park H."/>
            <person name="Jang Y."/>
            <person name="Kim J.-J."/>
            <person name="Kim K.H."/>
            <person name="Pangilinan J."/>
            <person name="Lipzen A."/>
            <person name="Riley R."/>
            <person name="Grigoriev I.V."/>
            <person name="Spatafora J.W."/>
            <person name="Choi I.-G."/>
        </authorList>
    </citation>
    <scope>NUCLEOTIDE SEQUENCE [LARGE SCALE GENOMIC DNA]</scope>
    <source>
        <strain evidence="3 4">KUC8140</strain>
    </source>
</reference>
<organism evidence="3 4">
    <name type="scientific">Schizopora paradoxa</name>
    <dbReference type="NCBI Taxonomy" id="27342"/>
    <lineage>
        <taxon>Eukaryota</taxon>
        <taxon>Fungi</taxon>
        <taxon>Dikarya</taxon>
        <taxon>Basidiomycota</taxon>
        <taxon>Agaricomycotina</taxon>
        <taxon>Agaricomycetes</taxon>
        <taxon>Hymenochaetales</taxon>
        <taxon>Schizoporaceae</taxon>
        <taxon>Schizopora</taxon>
    </lineage>
</organism>
<dbReference type="InParanoid" id="A0A0H2RCD3"/>
<feature type="domain" description="DUF6534" evidence="2">
    <location>
        <begin position="170"/>
        <end position="255"/>
    </location>
</feature>